<organism evidence="3 4">
    <name type="scientific">Gracilimonas sediminicola</name>
    <dbReference type="NCBI Taxonomy" id="2952158"/>
    <lineage>
        <taxon>Bacteria</taxon>
        <taxon>Pseudomonadati</taxon>
        <taxon>Balneolota</taxon>
        <taxon>Balneolia</taxon>
        <taxon>Balneolales</taxon>
        <taxon>Balneolaceae</taxon>
        <taxon>Gracilimonas</taxon>
    </lineage>
</organism>
<dbReference type="InterPro" id="IPR032466">
    <property type="entry name" value="Metal_Hydrolase"/>
</dbReference>
<dbReference type="SUPFAM" id="SSF51556">
    <property type="entry name" value="Metallo-dependent hydrolases"/>
    <property type="match status" value="1"/>
</dbReference>
<sequence>MKTSLFSAFLLTFILLNACTSKNQSEQLLLTGLHVIDIETGDIAENHSILIEGNTIKDIFEDGSKNTEGARSVSMKGKFAIPGLWDMHIHLRGGQDLIGSNKKMLPLYIANGVTTVRDAGGDLTSTIFGWRSEIKTDSLTGPYIYTSGPKIDGPDPTWEGSIEVQSSEDITQALDSLQSIGVDYVKIYESTLSGEAYLEIIRQAEERGLTVTGHMPMSIFIDDAITAGLDGIEHLYYVLKGTSDREGEITSKVYNGQLGFWDAVAELNDSYNEDTARVFYQTLADENVYVVPTLHIDDVLSFLHEEDHSGDEYLQYIPDDIRQTYQRRVRSAQRRDADAIQFEKELNDLFKKVTRDMQQAGVKLLAGSDAGAYNSYVYPGISLHRELAAFVKSGITPLQALQASSYNGAHFFGDYSRVGSIDAGKKADLVILNSNPLSDIRNTVNIHAVIANGELLTSESLNELPQTQD</sequence>
<dbReference type="Pfam" id="PF01979">
    <property type="entry name" value="Amidohydro_1"/>
    <property type="match status" value="1"/>
</dbReference>
<keyword evidence="4" id="KW-1185">Reference proteome</keyword>
<dbReference type="Gene3D" id="2.30.40.10">
    <property type="entry name" value="Urease, subunit C, domain 1"/>
    <property type="match status" value="1"/>
</dbReference>
<dbReference type="InterPro" id="IPR051781">
    <property type="entry name" value="Metallo-dep_Hydrolase"/>
</dbReference>
<gene>
    <name evidence="3" type="ORF">NM125_10710</name>
</gene>
<proteinExistence type="predicted"/>
<feature type="chain" id="PRO_5040864064" evidence="1">
    <location>
        <begin position="19"/>
        <end position="469"/>
    </location>
</feature>
<reference evidence="3" key="1">
    <citation type="submission" date="2022-06" db="EMBL/GenBank/DDBJ databases">
        <title>Gracilimonas sp. CAU 1638 isolated from sea sediment.</title>
        <authorList>
            <person name="Kim W."/>
        </authorList>
    </citation>
    <scope>NUCLEOTIDE SEQUENCE</scope>
    <source>
        <strain evidence="3">CAU 1638</strain>
    </source>
</reference>
<evidence type="ECO:0000313" key="4">
    <source>
        <dbReference type="Proteomes" id="UP001139125"/>
    </source>
</evidence>
<feature type="signal peptide" evidence="1">
    <location>
        <begin position="1"/>
        <end position="18"/>
    </location>
</feature>
<dbReference type="Gene3D" id="3.20.20.140">
    <property type="entry name" value="Metal-dependent hydrolases"/>
    <property type="match status" value="1"/>
</dbReference>
<keyword evidence="1" id="KW-0732">Signal</keyword>
<dbReference type="RefSeq" id="WP_255134923.1">
    <property type="nucleotide sequence ID" value="NZ_JANDBC010000002.1"/>
</dbReference>
<protein>
    <submittedName>
        <fullName evidence="3">Amidohydrolase family protein</fullName>
    </submittedName>
</protein>
<name>A0A9X2RH63_9BACT</name>
<dbReference type="SUPFAM" id="SSF51338">
    <property type="entry name" value="Composite domain of metallo-dependent hydrolases"/>
    <property type="match status" value="1"/>
</dbReference>
<dbReference type="InterPro" id="IPR011059">
    <property type="entry name" value="Metal-dep_hydrolase_composite"/>
</dbReference>
<feature type="domain" description="Amidohydrolase-related" evidence="2">
    <location>
        <begin position="80"/>
        <end position="455"/>
    </location>
</feature>
<dbReference type="InterPro" id="IPR006680">
    <property type="entry name" value="Amidohydro-rel"/>
</dbReference>
<evidence type="ECO:0000256" key="1">
    <source>
        <dbReference type="SAM" id="SignalP"/>
    </source>
</evidence>
<dbReference type="EMBL" id="JANDBC010000002">
    <property type="protein sequence ID" value="MCP9292048.1"/>
    <property type="molecule type" value="Genomic_DNA"/>
</dbReference>
<accession>A0A9X2RH63</accession>
<evidence type="ECO:0000259" key="2">
    <source>
        <dbReference type="Pfam" id="PF01979"/>
    </source>
</evidence>
<dbReference type="AlphaFoldDB" id="A0A9X2RH63"/>
<evidence type="ECO:0000313" key="3">
    <source>
        <dbReference type="EMBL" id="MCP9292048.1"/>
    </source>
</evidence>
<dbReference type="PANTHER" id="PTHR43135:SF3">
    <property type="entry name" value="ALPHA-D-RIBOSE 1-METHYLPHOSPHONATE 5-TRIPHOSPHATE DIPHOSPHATASE"/>
    <property type="match status" value="1"/>
</dbReference>
<dbReference type="Proteomes" id="UP001139125">
    <property type="component" value="Unassembled WGS sequence"/>
</dbReference>
<comment type="caution">
    <text evidence="3">The sequence shown here is derived from an EMBL/GenBank/DDBJ whole genome shotgun (WGS) entry which is preliminary data.</text>
</comment>
<dbReference type="GO" id="GO:0016810">
    <property type="term" value="F:hydrolase activity, acting on carbon-nitrogen (but not peptide) bonds"/>
    <property type="evidence" value="ECO:0007669"/>
    <property type="project" value="InterPro"/>
</dbReference>
<dbReference type="PANTHER" id="PTHR43135">
    <property type="entry name" value="ALPHA-D-RIBOSE 1-METHYLPHOSPHONATE 5-TRIPHOSPHATE DIPHOSPHATASE"/>
    <property type="match status" value="1"/>
</dbReference>